<keyword evidence="4" id="KW-0539">Nucleus</keyword>
<dbReference type="Proteomes" id="UP000636800">
    <property type="component" value="Chromosome 13"/>
</dbReference>
<dbReference type="PANTHER" id="PTHR31250">
    <property type="entry name" value="IQ DOMAIN-CONTAINING PROTEIN IQM3"/>
    <property type="match status" value="1"/>
</dbReference>
<evidence type="ECO:0000256" key="2">
    <source>
        <dbReference type="ARBA" id="ARBA00004496"/>
    </source>
</evidence>
<evidence type="ECO:0008006" key="8">
    <source>
        <dbReference type="Google" id="ProtNLM"/>
    </source>
</evidence>
<accession>A0A835PQK8</accession>
<feature type="compositionally biased region" description="Polar residues" evidence="5">
    <location>
        <begin position="473"/>
        <end position="482"/>
    </location>
</feature>
<dbReference type="GO" id="GO:0005634">
    <property type="term" value="C:nucleus"/>
    <property type="evidence" value="ECO:0007669"/>
    <property type="project" value="UniProtKB-SubCell"/>
</dbReference>
<evidence type="ECO:0000313" key="7">
    <source>
        <dbReference type="Proteomes" id="UP000636800"/>
    </source>
</evidence>
<dbReference type="InterPro" id="IPR044159">
    <property type="entry name" value="IQM"/>
</dbReference>
<proteinExistence type="predicted"/>
<dbReference type="AlphaFoldDB" id="A0A835PQK8"/>
<evidence type="ECO:0000256" key="5">
    <source>
        <dbReference type="SAM" id="MobiDB-lite"/>
    </source>
</evidence>
<evidence type="ECO:0000313" key="6">
    <source>
        <dbReference type="EMBL" id="KAG0455538.1"/>
    </source>
</evidence>
<evidence type="ECO:0000256" key="1">
    <source>
        <dbReference type="ARBA" id="ARBA00004123"/>
    </source>
</evidence>
<feature type="compositionally biased region" description="Basic and acidic residues" evidence="5">
    <location>
        <begin position="618"/>
        <end position="629"/>
    </location>
</feature>
<feature type="region of interest" description="Disordered" evidence="5">
    <location>
        <begin position="569"/>
        <end position="629"/>
    </location>
</feature>
<feature type="compositionally biased region" description="Polar residues" evidence="5">
    <location>
        <begin position="87"/>
        <end position="98"/>
    </location>
</feature>
<protein>
    <recommendedName>
        <fullName evidence="8">Calmodulin-binding family protein</fullName>
    </recommendedName>
</protein>
<dbReference type="PANTHER" id="PTHR31250:SF14">
    <property type="entry name" value="IQ DOMAIN-CONTAINING PROTEIN IQM2"/>
    <property type="match status" value="1"/>
</dbReference>
<dbReference type="GO" id="GO:0005737">
    <property type="term" value="C:cytoplasm"/>
    <property type="evidence" value="ECO:0007669"/>
    <property type="project" value="UniProtKB-SubCell"/>
</dbReference>
<dbReference type="EMBL" id="JADCNL010000013">
    <property type="protein sequence ID" value="KAG0455538.1"/>
    <property type="molecule type" value="Genomic_DNA"/>
</dbReference>
<feature type="compositionally biased region" description="Basic and acidic residues" evidence="5">
    <location>
        <begin position="102"/>
        <end position="115"/>
    </location>
</feature>
<organism evidence="6 7">
    <name type="scientific">Vanilla planifolia</name>
    <name type="common">Vanilla</name>
    <dbReference type="NCBI Taxonomy" id="51239"/>
    <lineage>
        <taxon>Eukaryota</taxon>
        <taxon>Viridiplantae</taxon>
        <taxon>Streptophyta</taxon>
        <taxon>Embryophyta</taxon>
        <taxon>Tracheophyta</taxon>
        <taxon>Spermatophyta</taxon>
        <taxon>Magnoliopsida</taxon>
        <taxon>Liliopsida</taxon>
        <taxon>Asparagales</taxon>
        <taxon>Orchidaceae</taxon>
        <taxon>Vanilloideae</taxon>
        <taxon>Vanilleae</taxon>
        <taxon>Vanilla</taxon>
    </lineage>
</organism>
<gene>
    <name evidence="6" type="ORF">HPP92_024830</name>
</gene>
<evidence type="ECO:0000256" key="3">
    <source>
        <dbReference type="ARBA" id="ARBA00022490"/>
    </source>
</evidence>
<feature type="region of interest" description="Disordered" evidence="5">
    <location>
        <begin position="87"/>
        <end position="115"/>
    </location>
</feature>
<evidence type="ECO:0000256" key="4">
    <source>
        <dbReference type="ARBA" id="ARBA00023242"/>
    </source>
</evidence>
<feature type="non-terminal residue" evidence="6">
    <location>
        <position position="629"/>
    </location>
</feature>
<feature type="region of interest" description="Disordered" evidence="5">
    <location>
        <begin position="457"/>
        <end position="496"/>
    </location>
</feature>
<dbReference type="OrthoDB" id="691673at2759"/>
<name>A0A835PQK8_VANPL</name>
<sequence length="629" mass="70467">MGITFSSAGEENKALNEGFDALLGSISFRGDYAKSNLCSDKADGGEAESPLMRALGSGKFLIEGSVSFSLKETDPFRLETKISFKSSSPTNAESLSNPRRTRFSEENVETPRAELGSPKHEAAVKLQKVYKSFRTRRQLADCAVLVEQSWWKLLDFALLKRSSVSFFDIEKPESAVSKWARARTRAAKVGKGLSKNSKARKLSLQHWLEAIDPRHRYGHNLHFYYACWLGCESKQPFFYWLDVGEGKEVNLEACTRSKLQQQCIKYLGPKEREAYEVIVEEGRLRYKKSGDLLHTTGGPKDSKWIFVLSTSKNLYVGLKRKGTFQHSSFLAGGAAAAAGRLVVENGVLKAVWAHSGHYRPTEENFEEFVSFLKENNIDLHDVKTSPDEDEEECGGVLRSRKSEADLTDSAVYVEPKFRSHVSSNSFDELDMGAIAEVANCSEEDHPGLEKFYSFKEGTMGDQGSEEHEEKGVENSTDSNQDYETPEPSGHKGLIFPKPSLFIPEVEEGEDEPISEELIMQTISSRKVNSDHLGQQLPFKWTTGAGPRIGYVRNYPSELQFRALEQVSLSPRGTGFSRPFSSPRGVSSPRPRMQETSNLKEMLSSGRINGRMLLKKSRKPEEEDNHFSKG</sequence>
<keyword evidence="3" id="KW-0963">Cytoplasm</keyword>
<comment type="caution">
    <text evidence="6">The sequence shown here is derived from an EMBL/GenBank/DDBJ whole genome shotgun (WGS) entry which is preliminary data.</text>
</comment>
<keyword evidence="7" id="KW-1185">Reference proteome</keyword>
<comment type="subcellular location">
    <subcellularLocation>
        <location evidence="2">Cytoplasm</location>
    </subcellularLocation>
    <subcellularLocation>
        <location evidence="1">Nucleus</location>
    </subcellularLocation>
</comment>
<reference evidence="6 7" key="1">
    <citation type="journal article" date="2020" name="Nat. Food">
        <title>A phased Vanilla planifolia genome enables genetic improvement of flavour and production.</title>
        <authorList>
            <person name="Hasing T."/>
            <person name="Tang H."/>
            <person name="Brym M."/>
            <person name="Khazi F."/>
            <person name="Huang T."/>
            <person name="Chambers A.H."/>
        </authorList>
    </citation>
    <scope>NUCLEOTIDE SEQUENCE [LARGE SCALE GENOMIC DNA]</scope>
    <source>
        <tissue evidence="6">Leaf</tissue>
    </source>
</reference>
<feature type="compositionally biased region" description="Low complexity" evidence="5">
    <location>
        <begin position="576"/>
        <end position="590"/>
    </location>
</feature>